<reference evidence="3 4" key="1">
    <citation type="submission" date="2021-01" db="EMBL/GenBank/DDBJ databases">
        <title>Whole genome shotgun sequence of Actinoplanes humidus NBRC 14915.</title>
        <authorList>
            <person name="Komaki H."/>
            <person name="Tamura T."/>
        </authorList>
    </citation>
    <scope>NUCLEOTIDE SEQUENCE [LARGE SCALE GENOMIC DNA]</scope>
    <source>
        <strain evidence="3 4">NBRC 14915</strain>
    </source>
</reference>
<dbReference type="Proteomes" id="UP000603200">
    <property type="component" value="Unassembled WGS sequence"/>
</dbReference>
<dbReference type="PANTHER" id="PTHR43540">
    <property type="entry name" value="PEROXYUREIDOACRYLATE/UREIDOACRYLATE AMIDOHYDROLASE-RELATED"/>
    <property type="match status" value="1"/>
</dbReference>
<dbReference type="GO" id="GO:0016787">
    <property type="term" value="F:hydrolase activity"/>
    <property type="evidence" value="ECO:0007669"/>
    <property type="project" value="UniProtKB-KW"/>
</dbReference>
<dbReference type="InterPro" id="IPR000868">
    <property type="entry name" value="Isochorismatase-like_dom"/>
</dbReference>
<keyword evidence="4" id="KW-1185">Reference proteome</keyword>
<dbReference type="Gene3D" id="3.40.50.850">
    <property type="entry name" value="Isochorismatase-like"/>
    <property type="match status" value="1"/>
</dbReference>
<name>A0ABQ4A6A8_9ACTN</name>
<protein>
    <submittedName>
        <fullName evidence="3">Hypothetical isochorismatase hydrolase</fullName>
    </submittedName>
</protein>
<dbReference type="InterPro" id="IPR050272">
    <property type="entry name" value="Isochorismatase-like_hydrls"/>
</dbReference>
<comment type="caution">
    <text evidence="3">The sequence shown here is derived from an EMBL/GenBank/DDBJ whole genome shotgun (WGS) entry which is preliminary data.</text>
</comment>
<dbReference type="InterPro" id="IPR036380">
    <property type="entry name" value="Isochorismatase-like_sf"/>
</dbReference>
<gene>
    <name evidence="3" type="ORF">Ahu01nite_094710</name>
</gene>
<dbReference type="EMBL" id="BOMN01000142">
    <property type="protein sequence ID" value="GIE26369.1"/>
    <property type="molecule type" value="Genomic_DNA"/>
</dbReference>
<dbReference type="CDD" id="cd00431">
    <property type="entry name" value="cysteine_hydrolases"/>
    <property type="match status" value="1"/>
</dbReference>
<evidence type="ECO:0000256" key="1">
    <source>
        <dbReference type="ARBA" id="ARBA00022801"/>
    </source>
</evidence>
<keyword evidence="1 3" id="KW-0378">Hydrolase</keyword>
<sequence length="218" mass="23412">MSDPHLIPHLDTAALVLIDVQHDFLSDSPYGIPGTTEVLPRLAQLSAAFRAAGKPIVHVIRLYEPDGSNADRVRRTLIAGGAHVVAPGTPGRDIPPELLPDTAPGLDDDALLRGDPQQLGPDEFVIYKPRWGAFYRTPLHELLTSHGIDTIVFAGCNLPNCPRASLIEASERDYRLVLATDATSRTSEQGLAEVTGIGTILMTTDAIKEGLRAGKTNL</sequence>
<dbReference type="SUPFAM" id="SSF52499">
    <property type="entry name" value="Isochorismatase-like hydrolases"/>
    <property type="match status" value="1"/>
</dbReference>
<evidence type="ECO:0000259" key="2">
    <source>
        <dbReference type="Pfam" id="PF00857"/>
    </source>
</evidence>
<feature type="domain" description="Isochorismatase-like" evidence="2">
    <location>
        <begin position="13"/>
        <end position="193"/>
    </location>
</feature>
<dbReference type="RefSeq" id="WP_203843268.1">
    <property type="nucleotide sequence ID" value="NZ_BAAATV010000033.1"/>
</dbReference>
<dbReference type="Pfam" id="PF00857">
    <property type="entry name" value="Isochorismatase"/>
    <property type="match status" value="1"/>
</dbReference>
<proteinExistence type="predicted"/>
<organism evidence="3 4">
    <name type="scientific">Winogradskya humida</name>
    <dbReference type="NCBI Taxonomy" id="113566"/>
    <lineage>
        <taxon>Bacteria</taxon>
        <taxon>Bacillati</taxon>
        <taxon>Actinomycetota</taxon>
        <taxon>Actinomycetes</taxon>
        <taxon>Micromonosporales</taxon>
        <taxon>Micromonosporaceae</taxon>
        <taxon>Winogradskya</taxon>
    </lineage>
</organism>
<evidence type="ECO:0000313" key="3">
    <source>
        <dbReference type="EMBL" id="GIE26369.1"/>
    </source>
</evidence>
<evidence type="ECO:0000313" key="4">
    <source>
        <dbReference type="Proteomes" id="UP000603200"/>
    </source>
</evidence>
<accession>A0ABQ4A6A8</accession>